<comment type="caution">
    <text evidence="1">The sequence shown here is derived from an EMBL/GenBank/DDBJ whole genome shotgun (WGS) entry which is preliminary data.</text>
</comment>
<organism evidence="1 2">
    <name type="scientific">Penicillium bovifimosum</name>
    <dbReference type="NCBI Taxonomy" id="126998"/>
    <lineage>
        <taxon>Eukaryota</taxon>
        <taxon>Fungi</taxon>
        <taxon>Dikarya</taxon>
        <taxon>Ascomycota</taxon>
        <taxon>Pezizomycotina</taxon>
        <taxon>Eurotiomycetes</taxon>
        <taxon>Eurotiomycetidae</taxon>
        <taxon>Eurotiales</taxon>
        <taxon>Aspergillaceae</taxon>
        <taxon>Penicillium</taxon>
    </lineage>
</organism>
<dbReference type="AlphaFoldDB" id="A0A9W9GI79"/>
<reference evidence="1" key="2">
    <citation type="journal article" date="2023" name="IMA Fungus">
        <title>Comparative genomic study of the Penicillium genus elucidates a diverse pangenome and 15 lateral gene transfer events.</title>
        <authorList>
            <person name="Petersen C."/>
            <person name="Sorensen T."/>
            <person name="Nielsen M.R."/>
            <person name="Sondergaard T.E."/>
            <person name="Sorensen J.L."/>
            <person name="Fitzpatrick D.A."/>
            <person name="Frisvad J.C."/>
            <person name="Nielsen K.L."/>
        </authorList>
    </citation>
    <scope>NUCLEOTIDE SEQUENCE</scope>
    <source>
        <strain evidence="1">IBT 22155</strain>
    </source>
</reference>
<gene>
    <name evidence="1" type="ORF">N7515_010305</name>
</gene>
<name>A0A9W9GI79_9EURO</name>
<evidence type="ECO:0000313" key="2">
    <source>
        <dbReference type="Proteomes" id="UP001149079"/>
    </source>
</evidence>
<dbReference type="RefSeq" id="XP_056517421.1">
    <property type="nucleotide sequence ID" value="XM_056671048.1"/>
</dbReference>
<reference evidence="1" key="1">
    <citation type="submission" date="2022-11" db="EMBL/GenBank/DDBJ databases">
        <authorList>
            <person name="Petersen C."/>
        </authorList>
    </citation>
    <scope>NUCLEOTIDE SEQUENCE</scope>
    <source>
        <strain evidence="1">IBT 22155</strain>
    </source>
</reference>
<sequence length="142" mass="16041">MNYERLAAEVPVAYRVTRETRHRPTAPFPSDTHQPFIPLDPDLLNGLLGWIRNDTFGRVAEICAIWAAILRANKYLAEADRTLQTHKVVHDSFNLGSSLSLESTQTKQLMDAIPGGRRAIPINGADDFALAIKRLRFVRKFE</sequence>
<dbReference type="Proteomes" id="UP001149079">
    <property type="component" value="Unassembled WGS sequence"/>
</dbReference>
<proteinExistence type="predicted"/>
<dbReference type="GeneID" id="81410219"/>
<accession>A0A9W9GI79</accession>
<keyword evidence="2" id="KW-1185">Reference proteome</keyword>
<dbReference type="EMBL" id="JAPQKL010000008">
    <property type="protein sequence ID" value="KAJ5120917.1"/>
    <property type="molecule type" value="Genomic_DNA"/>
</dbReference>
<evidence type="ECO:0000313" key="1">
    <source>
        <dbReference type="EMBL" id="KAJ5120917.1"/>
    </source>
</evidence>
<dbReference type="OrthoDB" id="4350354at2759"/>
<protein>
    <submittedName>
        <fullName evidence="1">Uncharacterized protein</fullName>
    </submittedName>
</protein>